<dbReference type="Proteomes" id="UP001302367">
    <property type="component" value="Chromosome 4"/>
</dbReference>
<gene>
    <name evidence="2" type="ORF">RHO25_006672</name>
</gene>
<feature type="transmembrane region" description="Helical" evidence="1">
    <location>
        <begin position="151"/>
        <end position="173"/>
    </location>
</feature>
<keyword evidence="1" id="KW-0812">Transmembrane</keyword>
<sequence length="205" mass="23018">MDNTNSTLTEAEITLATTIAEWTFFFGTMGYIMAAIFIATHILERAPAFLSLPGHGVGSIKELVLLWFWPIIILGMLSPILMAHIIHNGVHVAGLTLVPQILPSTCEQAQQFHPFDMTTSWPCAKDELIDLWRSGALRYDRFVQDGGVQNIILAFLVVYLPLMLIMYIIAAVWDLCRPLASRRQLVQPMCSTQGDCEKDERPMIL</sequence>
<accession>A0ABZ0NR92</accession>
<keyword evidence="3" id="KW-1185">Reference proteome</keyword>
<protein>
    <submittedName>
        <fullName evidence="2">Uncharacterized protein</fullName>
    </submittedName>
</protein>
<dbReference type="EMBL" id="CP134187">
    <property type="protein sequence ID" value="WPB02038.1"/>
    <property type="molecule type" value="Genomic_DNA"/>
</dbReference>
<dbReference type="GeneID" id="90644284"/>
<dbReference type="RefSeq" id="XP_065458893.1">
    <property type="nucleotide sequence ID" value="XM_065602821.1"/>
</dbReference>
<organism evidence="2 3">
    <name type="scientific">Cercospora beticola</name>
    <name type="common">Sugarbeet leaf spot fungus</name>
    <dbReference type="NCBI Taxonomy" id="122368"/>
    <lineage>
        <taxon>Eukaryota</taxon>
        <taxon>Fungi</taxon>
        <taxon>Dikarya</taxon>
        <taxon>Ascomycota</taxon>
        <taxon>Pezizomycotina</taxon>
        <taxon>Dothideomycetes</taxon>
        <taxon>Dothideomycetidae</taxon>
        <taxon>Mycosphaerellales</taxon>
        <taxon>Mycosphaerellaceae</taxon>
        <taxon>Cercospora</taxon>
    </lineage>
</organism>
<proteinExistence type="predicted"/>
<keyword evidence="1" id="KW-1133">Transmembrane helix</keyword>
<evidence type="ECO:0000256" key="1">
    <source>
        <dbReference type="SAM" id="Phobius"/>
    </source>
</evidence>
<keyword evidence="1" id="KW-0472">Membrane</keyword>
<feature type="transmembrane region" description="Helical" evidence="1">
    <location>
        <begin position="64"/>
        <end position="86"/>
    </location>
</feature>
<evidence type="ECO:0000313" key="2">
    <source>
        <dbReference type="EMBL" id="WPB02038.1"/>
    </source>
</evidence>
<reference evidence="2 3" key="1">
    <citation type="submission" date="2023-09" db="EMBL/GenBank/DDBJ databases">
        <title>Complete-Gapless Cercospora beticola genome.</title>
        <authorList>
            <person name="Wyatt N.A."/>
            <person name="Spanner R.E."/>
            <person name="Bolton M.D."/>
        </authorList>
    </citation>
    <scope>NUCLEOTIDE SEQUENCE [LARGE SCALE GENOMIC DNA]</scope>
    <source>
        <strain evidence="2">Cb09-40</strain>
    </source>
</reference>
<feature type="transmembrane region" description="Helical" evidence="1">
    <location>
        <begin position="22"/>
        <end position="43"/>
    </location>
</feature>
<evidence type="ECO:0000313" key="3">
    <source>
        <dbReference type="Proteomes" id="UP001302367"/>
    </source>
</evidence>
<name>A0ABZ0NR92_CERBT</name>